<dbReference type="InterPro" id="IPR036457">
    <property type="entry name" value="PPM-type-like_dom_sf"/>
</dbReference>
<evidence type="ECO:0000313" key="2">
    <source>
        <dbReference type="EMBL" id="MEM5531907.1"/>
    </source>
</evidence>
<keyword evidence="2" id="KW-0378">Hydrolase</keyword>
<feature type="domain" description="PPM-type phosphatase" evidence="1">
    <location>
        <begin position="11"/>
        <end position="218"/>
    </location>
</feature>
<sequence>MAGRFLGCSVTGSSHIDGKIPCQDAWQVKKTAMGLVACVSDGAGSAQYSHLGSKQLIDKVCEALAQEKTIGESAIVSLKTAISEARKCVALQGEISDYHATLCGVATSHEGSLVFHIGDGIVIGINPEDWSDFIVSEPENGEFAETTYFFTLPDWQSHLRIMCAPERYKLWFLMSDGAASFAALTNPYRPTTNFLLPIHNYLASVDDTTGRHALKNTLNDPRTNSITNDDKTLVWLLNE</sequence>
<keyword evidence="3" id="KW-1185">Reference proteome</keyword>
<gene>
    <name evidence="2" type="ORF">WNY57_05635</name>
</gene>
<dbReference type="Gene3D" id="3.60.40.10">
    <property type="entry name" value="PPM-type phosphatase domain"/>
    <property type="match status" value="1"/>
</dbReference>
<name>A0ABU9TDW8_9GAMM</name>
<reference evidence="2 3" key="1">
    <citation type="submission" date="2024-03" db="EMBL/GenBank/DDBJ databases">
        <title>Community enrichment and isolation of bacterial strains for fucoidan degradation.</title>
        <authorList>
            <person name="Sichert A."/>
        </authorList>
    </citation>
    <scope>NUCLEOTIDE SEQUENCE [LARGE SCALE GENOMIC DNA]</scope>
    <source>
        <strain evidence="2 3">AS26</strain>
    </source>
</reference>
<dbReference type="InterPro" id="IPR001932">
    <property type="entry name" value="PPM-type_phosphatase-like_dom"/>
</dbReference>
<protein>
    <submittedName>
        <fullName evidence="2">PP2C family serine/threonine-protein phosphatase</fullName>
        <ecNumber evidence="2">3.1.3.16</ecNumber>
    </submittedName>
</protein>
<proteinExistence type="predicted"/>
<dbReference type="EC" id="3.1.3.16" evidence="2"/>
<accession>A0ABU9TDW8</accession>
<dbReference type="RefSeq" id="WP_342879339.1">
    <property type="nucleotide sequence ID" value="NZ_JBBMQX010000003.1"/>
</dbReference>
<comment type="caution">
    <text evidence="2">The sequence shown here is derived from an EMBL/GenBank/DDBJ whole genome shotgun (WGS) entry which is preliminary data.</text>
</comment>
<evidence type="ECO:0000259" key="1">
    <source>
        <dbReference type="Pfam" id="PF13672"/>
    </source>
</evidence>
<organism evidence="2 3">
    <name type="scientific">Pseudoalteromonas arctica</name>
    <dbReference type="NCBI Taxonomy" id="394751"/>
    <lineage>
        <taxon>Bacteria</taxon>
        <taxon>Pseudomonadati</taxon>
        <taxon>Pseudomonadota</taxon>
        <taxon>Gammaproteobacteria</taxon>
        <taxon>Alteromonadales</taxon>
        <taxon>Pseudoalteromonadaceae</taxon>
        <taxon>Pseudoalteromonas</taxon>
    </lineage>
</organism>
<evidence type="ECO:0000313" key="3">
    <source>
        <dbReference type="Proteomes" id="UP001457661"/>
    </source>
</evidence>
<dbReference type="SUPFAM" id="SSF81606">
    <property type="entry name" value="PP2C-like"/>
    <property type="match status" value="1"/>
</dbReference>
<dbReference type="Proteomes" id="UP001457661">
    <property type="component" value="Unassembled WGS sequence"/>
</dbReference>
<dbReference type="EMBL" id="JBBMQX010000003">
    <property type="protein sequence ID" value="MEM5531907.1"/>
    <property type="molecule type" value="Genomic_DNA"/>
</dbReference>
<dbReference type="Pfam" id="PF13672">
    <property type="entry name" value="PP2C_2"/>
    <property type="match status" value="1"/>
</dbReference>
<dbReference type="GO" id="GO:0004722">
    <property type="term" value="F:protein serine/threonine phosphatase activity"/>
    <property type="evidence" value="ECO:0007669"/>
    <property type="project" value="UniProtKB-EC"/>
</dbReference>